<dbReference type="EMBL" id="JH993045">
    <property type="protein sequence ID" value="EKX38831.1"/>
    <property type="molecule type" value="Genomic_DNA"/>
</dbReference>
<dbReference type="PROSITE" id="PS50067">
    <property type="entry name" value="KINESIN_MOTOR_2"/>
    <property type="match status" value="1"/>
</dbReference>
<dbReference type="OMA" id="RHDMQKC"/>
<sequence length="692" mass="77330">MQFEHKEALEALESTLSEKNDVVTIHEQTSQQLAALQKKLEEREQRVEILQAELDHLNQALSSDLRRKDEEVCEQAAALAEKAELVKELQSQLAEAEALHASSSQQLQQQLKEKVETLERLEEELAQYRSEASSNDVEFHKTKAELSALLHKWQEVEETNRTLQEERDSLKLAGEDLQGQLDAARKQLASTIDEKTSAIDELRNQLESAKSSLQHERETSNYKISDLSKDLDREVGEKRTMQVRLEAQDEKIGDMKALLAVCQSQLESRTAEVQKLEARAQQRDKEVEDLRSQLMTLESERASAQSRMQAAEEDADAQKALVTSLKEQVLDLKQKLAKAEGLRRRLHNELQELKGNIRVFARVRPSSERSVVGVDEELGTVMVPHNGQSNGFRFDRVFPAMSSQEDVFSEVSQFVQSALDGYNVSLFAYGQTGSGKTHTMFGSREDQGIIPRSMGQILGGVEGMRESGWEYQLEASFLEIYQEHVRDLLCAEEEREGKKYTITLGENGRHDVSDLIYRRVRTMEDVEEMMAEAERNKSIAKTDMNERSSRSHTVFSMRITGRKAGVGGQQQALHGTLHLVDLAGSERLAKSHATGERLKETQAINKSLSALSDVFVALSKKSPHVPYRNSKLTFLLQPCLSGDGKALLIANCSPIETSSHETLCTLRFASMVSSCELGKVSSRGGGGGGGGE</sequence>
<dbReference type="PANTHER" id="PTHR47972">
    <property type="entry name" value="KINESIN-LIKE PROTEIN KLP-3"/>
    <property type="match status" value="1"/>
</dbReference>
<evidence type="ECO:0000313" key="13">
    <source>
        <dbReference type="Proteomes" id="UP000011087"/>
    </source>
</evidence>
<dbReference type="InterPro" id="IPR019821">
    <property type="entry name" value="Kinesin_motor_CS"/>
</dbReference>
<dbReference type="PaxDb" id="55529-EKX38831"/>
<reference evidence="11 13" key="1">
    <citation type="journal article" date="2012" name="Nature">
        <title>Algal genomes reveal evolutionary mosaicism and the fate of nucleomorphs.</title>
        <authorList>
            <consortium name="DOE Joint Genome Institute"/>
            <person name="Curtis B.A."/>
            <person name="Tanifuji G."/>
            <person name="Burki F."/>
            <person name="Gruber A."/>
            <person name="Irimia M."/>
            <person name="Maruyama S."/>
            <person name="Arias M.C."/>
            <person name="Ball S.G."/>
            <person name="Gile G.H."/>
            <person name="Hirakawa Y."/>
            <person name="Hopkins J.F."/>
            <person name="Kuo A."/>
            <person name="Rensing S.A."/>
            <person name="Schmutz J."/>
            <person name="Symeonidi A."/>
            <person name="Elias M."/>
            <person name="Eveleigh R.J."/>
            <person name="Herman E.K."/>
            <person name="Klute M.J."/>
            <person name="Nakayama T."/>
            <person name="Obornik M."/>
            <person name="Reyes-Prieto A."/>
            <person name="Armbrust E.V."/>
            <person name="Aves S.J."/>
            <person name="Beiko R.G."/>
            <person name="Coutinho P."/>
            <person name="Dacks J.B."/>
            <person name="Durnford D.G."/>
            <person name="Fast N.M."/>
            <person name="Green B.R."/>
            <person name="Grisdale C.J."/>
            <person name="Hempel F."/>
            <person name="Henrissat B."/>
            <person name="Hoppner M.P."/>
            <person name="Ishida K."/>
            <person name="Kim E."/>
            <person name="Koreny L."/>
            <person name="Kroth P.G."/>
            <person name="Liu Y."/>
            <person name="Malik S.B."/>
            <person name="Maier U.G."/>
            <person name="McRose D."/>
            <person name="Mock T."/>
            <person name="Neilson J.A."/>
            <person name="Onodera N.T."/>
            <person name="Poole A.M."/>
            <person name="Pritham E.J."/>
            <person name="Richards T.A."/>
            <person name="Rocap G."/>
            <person name="Roy S.W."/>
            <person name="Sarai C."/>
            <person name="Schaack S."/>
            <person name="Shirato S."/>
            <person name="Slamovits C.H."/>
            <person name="Spencer D.F."/>
            <person name="Suzuki S."/>
            <person name="Worden A.Z."/>
            <person name="Zauner S."/>
            <person name="Barry K."/>
            <person name="Bell C."/>
            <person name="Bharti A.K."/>
            <person name="Crow J.A."/>
            <person name="Grimwood J."/>
            <person name="Kramer R."/>
            <person name="Lindquist E."/>
            <person name="Lucas S."/>
            <person name="Salamov A."/>
            <person name="McFadden G.I."/>
            <person name="Lane C.E."/>
            <person name="Keeling P.J."/>
            <person name="Gray M.W."/>
            <person name="Grigoriev I.V."/>
            <person name="Archibald J.M."/>
        </authorList>
    </citation>
    <scope>NUCLEOTIDE SEQUENCE</scope>
    <source>
        <strain evidence="11 13">CCMP2712</strain>
    </source>
</reference>
<comment type="subcellular location">
    <subcellularLocation>
        <location evidence="1">Plastid</location>
        <location evidence="1">Chloroplast</location>
    </subcellularLocation>
</comment>
<dbReference type="SMART" id="SM00129">
    <property type="entry name" value="KISc"/>
    <property type="match status" value="1"/>
</dbReference>
<dbReference type="InterPro" id="IPR036961">
    <property type="entry name" value="Kinesin_motor_dom_sf"/>
</dbReference>
<feature type="domain" description="Kinesin motor" evidence="10">
    <location>
        <begin position="356"/>
        <end position="675"/>
    </location>
</feature>
<name>L1IRE4_GUITC</name>
<dbReference type="Pfam" id="PF00225">
    <property type="entry name" value="Kinesin"/>
    <property type="match status" value="1"/>
</dbReference>
<dbReference type="GO" id="GO:0005874">
    <property type="term" value="C:microtubule"/>
    <property type="evidence" value="ECO:0007669"/>
    <property type="project" value="UniProtKB-KW"/>
</dbReference>
<dbReference type="GO" id="GO:0003777">
    <property type="term" value="F:microtubule motor activity"/>
    <property type="evidence" value="ECO:0007669"/>
    <property type="project" value="InterPro"/>
</dbReference>
<dbReference type="RefSeq" id="XP_005825811.1">
    <property type="nucleotide sequence ID" value="XM_005825754.1"/>
</dbReference>
<evidence type="ECO:0000256" key="4">
    <source>
        <dbReference type="ARBA" id="ARBA00022741"/>
    </source>
</evidence>
<dbReference type="GO" id="GO:0005524">
    <property type="term" value="F:ATP binding"/>
    <property type="evidence" value="ECO:0007669"/>
    <property type="project" value="UniProtKB-UniRule"/>
</dbReference>
<feature type="binding site" evidence="7">
    <location>
        <begin position="430"/>
        <end position="437"/>
    </location>
    <ligand>
        <name>ATP</name>
        <dbReference type="ChEBI" id="CHEBI:30616"/>
    </ligand>
</feature>
<dbReference type="GeneID" id="17295576"/>
<keyword evidence="5 7" id="KW-0067">ATP-binding</keyword>
<evidence type="ECO:0000256" key="9">
    <source>
        <dbReference type="SAM" id="Coils"/>
    </source>
</evidence>
<gene>
    <name evidence="11" type="ORF">GUITHDRAFT_76865</name>
</gene>
<evidence type="ECO:0000313" key="12">
    <source>
        <dbReference type="EnsemblProtists" id="EKX38831"/>
    </source>
</evidence>
<keyword evidence="6 7" id="KW-0505">Motor protein</keyword>
<dbReference type="PRINTS" id="PR00380">
    <property type="entry name" value="KINESINHEAVY"/>
</dbReference>
<feature type="coiled-coil region" evidence="9">
    <location>
        <begin position="26"/>
        <end position="219"/>
    </location>
</feature>
<dbReference type="GO" id="GO:0008017">
    <property type="term" value="F:microtubule binding"/>
    <property type="evidence" value="ECO:0007669"/>
    <property type="project" value="InterPro"/>
</dbReference>
<evidence type="ECO:0000256" key="3">
    <source>
        <dbReference type="ARBA" id="ARBA00022701"/>
    </source>
</evidence>
<dbReference type="SUPFAM" id="SSF52540">
    <property type="entry name" value="P-loop containing nucleoside triphosphate hydrolases"/>
    <property type="match status" value="1"/>
</dbReference>
<dbReference type="GO" id="GO:0009507">
    <property type="term" value="C:chloroplast"/>
    <property type="evidence" value="ECO:0007669"/>
    <property type="project" value="UniProtKB-SubCell"/>
</dbReference>
<organism evidence="11">
    <name type="scientific">Guillardia theta (strain CCMP2712)</name>
    <name type="common">Cryptophyte</name>
    <dbReference type="NCBI Taxonomy" id="905079"/>
    <lineage>
        <taxon>Eukaryota</taxon>
        <taxon>Cryptophyceae</taxon>
        <taxon>Pyrenomonadales</taxon>
        <taxon>Geminigeraceae</taxon>
        <taxon>Guillardia</taxon>
    </lineage>
</organism>
<evidence type="ECO:0000256" key="8">
    <source>
        <dbReference type="RuleBase" id="RU000394"/>
    </source>
</evidence>
<evidence type="ECO:0000259" key="10">
    <source>
        <dbReference type="PROSITE" id="PS50067"/>
    </source>
</evidence>
<reference evidence="12" key="3">
    <citation type="submission" date="2016-03" db="UniProtKB">
        <authorList>
            <consortium name="EnsemblProtists"/>
        </authorList>
    </citation>
    <scope>IDENTIFICATION</scope>
</reference>
<dbReference type="PROSITE" id="PS00411">
    <property type="entry name" value="KINESIN_MOTOR_1"/>
    <property type="match status" value="1"/>
</dbReference>
<dbReference type="InterPro" id="IPR027417">
    <property type="entry name" value="P-loop_NTPase"/>
</dbReference>
<accession>L1IRE4</accession>
<dbReference type="HOGENOM" id="CLU_001485_12_2_1"/>
<dbReference type="OrthoDB" id="3176171at2759"/>
<dbReference type="EnsemblProtists" id="EKX38831">
    <property type="protein sequence ID" value="EKX38831"/>
    <property type="gene ID" value="GUITHDRAFT_76865"/>
</dbReference>
<comment type="similarity">
    <text evidence="2">Belongs to the TRAFAC class myosin-kinesin ATPase superfamily. Kinesin family. KIN-14 subfamily.</text>
</comment>
<reference evidence="13" key="2">
    <citation type="submission" date="2012-11" db="EMBL/GenBank/DDBJ databases">
        <authorList>
            <person name="Kuo A."/>
            <person name="Curtis B.A."/>
            <person name="Tanifuji G."/>
            <person name="Burki F."/>
            <person name="Gruber A."/>
            <person name="Irimia M."/>
            <person name="Maruyama S."/>
            <person name="Arias M.C."/>
            <person name="Ball S.G."/>
            <person name="Gile G.H."/>
            <person name="Hirakawa Y."/>
            <person name="Hopkins J.F."/>
            <person name="Rensing S.A."/>
            <person name="Schmutz J."/>
            <person name="Symeonidi A."/>
            <person name="Elias M."/>
            <person name="Eveleigh R.J."/>
            <person name="Herman E.K."/>
            <person name="Klute M.J."/>
            <person name="Nakayama T."/>
            <person name="Obornik M."/>
            <person name="Reyes-Prieto A."/>
            <person name="Armbrust E.V."/>
            <person name="Aves S.J."/>
            <person name="Beiko R.G."/>
            <person name="Coutinho P."/>
            <person name="Dacks J.B."/>
            <person name="Durnford D.G."/>
            <person name="Fast N.M."/>
            <person name="Green B.R."/>
            <person name="Grisdale C."/>
            <person name="Hempe F."/>
            <person name="Henrissat B."/>
            <person name="Hoppner M.P."/>
            <person name="Ishida K.-I."/>
            <person name="Kim E."/>
            <person name="Koreny L."/>
            <person name="Kroth P.G."/>
            <person name="Liu Y."/>
            <person name="Malik S.-B."/>
            <person name="Maier U.G."/>
            <person name="McRose D."/>
            <person name="Mock T."/>
            <person name="Neilson J.A."/>
            <person name="Onodera N.T."/>
            <person name="Poole A.M."/>
            <person name="Pritham E.J."/>
            <person name="Richards T.A."/>
            <person name="Rocap G."/>
            <person name="Roy S.W."/>
            <person name="Sarai C."/>
            <person name="Schaack S."/>
            <person name="Shirato S."/>
            <person name="Slamovits C.H."/>
            <person name="Spencer D.F."/>
            <person name="Suzuki S."/>
            <person name="Worden A.Z."/>
            <person name="Zauner S."/>
            <person name="Barry K."/>
            <person name="Bell C."/>
            <person name="Bharti A.K."/>
            <person name="Crow J.A."/>
            <person name="Grimwood J."/>
            <person name="Kramer R."/>
            <person name="Lindquist E."/>
            <person name="Lucas S."/>
            <person name="Salamov A."/>
            <person name="McFadden G.I."/>
            <person name="Lane C.E."/>
            <person name="Keeling P.J."/>
            <person name="Gray M.W."/>
            <person name="Grigoriev I.V."/>
            <person name="Archibald J.M."/>
        </authorList>
    </citation>
    <scope>NUCLEOTIDE SEQUENCE</scope>
    <source>
        <strain evidence="13">CCMP2712</strain>
    </source>
</reference>
<keyword evidence="3 8" id="KW-0493">Microtubule</keyword>
<evidence type="ECO:0000256" key="6">
    <source>
        <dbReference type="ARBA" id="ARBA00023175"/>
    </source>
</evidence>
<dbReference type="STRING" id="905079.L1IRE4"/>
<dbReference type="eggNOG" id="KOG0239">
    <property type="taxonomic scope" value="Eukaryota"/>
</dbReference>
<protein>
    <recommendedName>
        <fullName evidence="8">Kinesin-like protein</fullName>
    </recommendedName>
</protein>
<dbReference type="Gene3D" id="3.40.850.10">
    <property type="entry name" value="Kinesin motor domain"/>
    <property type="match status" value="1"/>
</dbReference>
<dbReference type="AlphaFoldDB" id="L1IRE4"/>
<evidence type="ECO:0000256" key="7">
    <source>
        <dbReference type="PROSITE-ProRule" id="PRU00283"/>
    </source>
</evidence>
<feature type="coiled-coil region" evidence="9">
    <location>
        <begin position="259"/>
        <end position="356"/>
    </location>
</feature>
<dbReference type="InterPro" id="IPR001752">
    <property type="entry name" value="Kinesin_motor_dom"/>
</dbReference>
<evidence type="ECO:0000256" key="1">
    <source>
        <dbReference type="ARBA" id="ARBA00004229"/>
    </source>
</evidence>
<keyword evidence="9" id="KW-0175">Coiled coil</keyword>
<dbReference type="Proteomes" id="UP000011087">
    <property type="component" value="Unassembled WGS sequence"/>
</dbReference>
<evidence type="ECO:0000313" key="11">
    <source>
        <dbReference type="EMBL" id="EKX38831.1"/>
    </source>
</evidence>
<dbReference type="KEGG" id="gtt:GUITHDRAFT_76865"/>
<dbReference type="InterPro" id="IPR027640">
    <property type="entry name" value="Kinesin-like_fam"/>
</dbReference>
<proteinExistence type="inferred from homology"/>
<dbReference type="GO" id="GO:0007018">
    <property type="term" value="P:microtubule-based movement"/>
    <property type="evidence" value="ECO:0007669"/>
    <property type="project" value="InterPro"/>
</dbReference>
<keyword evidence="13" id="KW-1185">Reference proteome</keyword>
<evidence type="ECO:0000256" key="5">
    <source>
        <dbReference type="ARBA" id="ARBA00022840"/>
    </source>
</evidence>
<keyword evidence="4 7" id="KW-0547">Nucleotide-binding</keyword>
<evidence type="ECO:0000256" key="2">
    <source>
        <dbReference type="ARBA" id="ARBA00010899"/>
    </source>
</evidence>
<dbReference type="PANTHER" id="PTHR47972:SF45">
    <property type="entry name" value="PROTEIN CLARET SEGREGATIONAL"/>
    <property type="match status" value="1"/>
</dbReference>